<dbReference type="EMBL" id="VFPH01000001">
    <property type="protein sequence ID" value="TQM45906.1"/>
    <property type="molecule type" value="Genomic_DNA"/>
</dbReference>
<sequence length="128" mass="13540">MSYSWGASHGSGRAGGVSLDRTRTAVPGGAAPHRPAETPARLQGGPGSRPVESSDGMPEQQRVADELAPMVEVWQRLLAQHVPDRAGRCRTCTKGGTGLPTTPWPCVIHGIADMARRSYDARRGRAAS</sequence>
<reference evidence="2 3" key="1">
    <citation type="submission" date="2019-06" db="EMBL/GenBank/DDBJ databases">
        <title>Sequencing the genomes of 1000 actinobacteria strains.</title>
        <authorList>
            <person name="Klenk H.-P."/>
        </authorList>
    </citation>
    <scope>NUCLEOTIDE SEQUENCE [LARGE SCALE GENOMIC DNA]</scope>
    <source>
        <strain evidence="2 3">DSM 45511</strain>
    </source>
</reference>
<keyword evidence="3" id="KW-1185">Reference proteome</keyword>
<dbReference type="Proteomes" id="UP000319818">
    <property type="component" value="Unassembled WGS sequence"/>
</dbReference>
<organism evidence="2 3">
    <name type="scientific">Pseudonocardia cypriaca</name>
    <dbReference type="NCBI Taxonomy" id="882449"/>
    <lineage>
        <taxon>Bacteria</taxon>
        <taxon>Bacillati</taxon>
        <taxon>Actinomycetota</taxon>
        <taxon>Actinomycetes</taxon>
        <taxon>Pseudonocardiales</taxon>
        <taxon>Pseudonocardiaceae</taxon>
        <taxon>Pseudonocardia</taxon>
    </lineage>
</organism>
<dbReference type="RefSeq" id="WP_142101803.1">
    <property type="nucleotide sequence ID" value="NZ_VFPH01000001.1"/>
</dbReference>
<evidence type="ECO:0000256" key="1">
    <source>
        <dbReference type="SAM" id="MobiDB-lite"/>
    </source>
</evidence>
<protein>
    <submittedName>
        <fullName evidence="2">Uncharacterized protein</fullName>
    </submittedName>
</protein>
<dbReference type="OrthoDB" id="3576110at2"/>
<dbReference type="AlphaFoldDB" id="A0A543GIM4"/>
<evidence type="ECO:0000313" key="2">
    <source>
        <dbReference type="EMBL" id="TQM45906.1"/>
    </source>
</evidence>
<accession>A0A543GIM4</accession>
<comment type="caution">
    <text evidence="2">The sequence shown here is derived from an EMBL/GenBank/DDBJ whole genome shotgun (WGS) entry which is preliminary data.</text>
</comment>
<gene>
    <name evidence="2" type="ORF">FB388_3307</name>
</gene>
<evidence type="ECO:0000313" key="3">
    <source>
        <dbReference type="Proteomes" id="UP000319818"/>
    </source>
</evidence>
<name>A0A543GIM4_9PSEU</name>
<proteinExistence type="predicted"/>
<feature type="region of interest" description="Disordered" evidence="1">
    <location>
        <begin position="1"/>
        <end position="63"/>
    </location>
</feature>